<feature type="transmembrane region" description="Helical" evidence="2">
    <location>
        <begin position="129"/>
        <end position="153"/>
    </location>
</feature>
<protein>
    <recommendedName>
        <fullName evidence="5">MARVEL domain-containing protein</fullName>
    </recommendedName>
</protein>
<evidence type="ECO:0008006" key="5">
    <source>
        <dbReference type="Google" id="ProtNLM"/>
    </source>
</evidence>
<evidence type="ECO:0000313" key="3">
    <source>
        <dbReference type="EMBL" id="ELR17342.1"/>
    </source>
</evidence>
<dbReference type="AlphaFoldDB" id="L8GWM1"/>
<evidence type="ECO:0000256" key="1">
    <source>
        <dbReference type="SAM" id="MobiDB-lite"/>
    </source>
</evidence>
<keyword evidence="4" id="KW-1185">Reference proteome</keyword>
<gene>
    <name evidence="3" type="ORF">ACA1_060690</name>
</gene>
<organism evidence="3 4">
    <name type="scientific">Acanthamoeba castellanii (strain ATCC 30010 / Neff)</name>
    <dbReference type="NCBI Taxonomy" id="1257118"/>
    <lineage>
        <taxon>Eukaryota</taxon>
        <taxon>Amoebozoa</taxon>
        <taxon>Discosea</taxon>
        <taxon>Longamoebia</taxon>
        <taxon>Centramoebida</taxon>
        <taxon>Acanthamoebidae</taxon>
        <taxon>Acanthamoeba</taxon>
    </lineage>
</organism>
<name>L8GWM1_ACACF</name>
<feature type="region of interest" description="Disordered" evidence="1">
    <location>
        <begin position="159"/>
        <end position="179"/>
    </location>
</feature>
<keyword evidence="2" id="KW-1133">Transmembrane helix</keyword>
<sequence length="179" mass="18426">MVVGVVVALALMFVSVLNIGLYGGAMDLDYDTCQGPCRERTGALGIVAGVFGFLVGIGVIVVLVLPLVVPAMAEPLPSLVAKLVLLVCLFLVTLFYIVAWSLMAKDIDDFRDGLNGACDDMAPDVWNAALAFGLFGFFLAIALFIVVTVALVVDRSGGGGGGGGGGSSNQHPAKDEYAA</sequence>
<reference evidence="3 4" key="1">
    <citation type="journal article" date="2013" name="Genome Biol.">
        <title>Genome of Acanthamoeba castellanii highlights extensive lateral gene transfer and early evolution of tyrosine kinase signaling.</title>
        <authorList>
            <person name="Clarke M."/>
            <person name="Lohan A.J."/>
            <person name="Liu B."/>
            <person name="Lagkouvardos I."/>
            <person name="Roy S."/>
            <person name="Zafar N."/>
            <person name="Bertelli C."/>
            <person name="Schilde C."/>
            <person name="Kianianmomeni A."/>
            <person name="Burglin T.R."/>
            <person name="Frech C."/>
            <person name="Turcotte B."/>
            <person name="Kopec K.O."/>
            <person name="Synnott J.M."/>
            <person name="Choo C."/>
            <person name="Paponov I."/>
            <person name="Finkler A."/>
            <person name="Soon Heng Tan C."/>
            <person name="Hutchins A.P."/>
            <person name="Weinmeier T."/>
            <person name="Rattei T."/>
            <person name="Chu J.S."/>
            <person name="Gimenez G."/>
            <person name="Irimia M."/>
            <person name="Rigden D.J."/>
            <person name="Fitzpatrick D.A."/>
            <person name="Lorenzo-Morales J."/>
            <person name="Bateman A."/>
            <person name="Chiu C.H."/>
            <person name="Tang P."/>
            <person name="Hegemann P."/>
            <person name="Fromm H."/>
            <person name="Raoult D."/>
            <person name="Greub G."/>
            <person name="Miranda-Saavedra D."/>
            <person name="Chen N."/>
            <person name="Nash P."/>
            <person name="Ginger M.L."/>
            <person name="Horn M."/>
            <person name="Schaap P."/>
            <person name="Caler L."/>
            <person name="Loftus B."/>
        </authorList>
    </citation>
    <scope>NUCLEOTIDE SEQUENCE [LARGE SCALE GENOMIC DNA]</scope>
    <source>
        <strain evidence="3 4">Neff</strain>
    </source>
</reference>
<dbReference type="GeneID" id="14918261"/>
<feature type="transmembrane region" description="Helical" evidence="2">
    <location>
        <begin position="80"/>
        <end position="103"/>
    </location>
</feature>
<dbReference type="Proteomes" id="UP000011083">
    <property type="component" value="Unassembled WGS sequence"/>
</dbReference>
<proteinExistence type="predicted"/>
<keyword evidence="2" id="KW-0472">Membrane</keyword>
<feature type="transmembrane region" description="Helical" evidence="2">
    <location>
        <begin position="42"/>
        <end position="68"/>
    </location>
</feature>
<keyword evidence="2" id="KW-0812">Transmembrane</keyword>
<evidence type="ECO:0000256" key="2">
    <source>
        <dbReference type="SAM" id="Phobius"/>
    </source>
</evidence>
<evidence type="ECO:0000313" key="4">
    <source>
        <dbReference type="Proteomes" id="UP000011083"/>
    </source>
</evidence>
<dbReference type="KEGG" id="acan:ACA1_060690"/>
<dbReference type="RefSeq" id="XP_004339355.1">
    <property type="nucleotide sequence ID" value="XM_004339307.1"/>
</dbReference>
<dbReference type="EMBL" id="KB007974">
    <property type="protein sequence ID" value="ELR17342.1"/>
    <property type="molecule type" value="Genomic_DNA"/>
</dbReference>
<dbReference type="VEuPathDB" id="AmoebaDB:ACA1_060690"/>
<accession>L8GWM1</accession>